<evidence type="ECO:0000313" key="2">
    <source>
        <dbReference type="Proteomes" id="UP000593564"/>
    </source>
</evidence>
<gene>
    <name evidence="1" type="ORF">HYC85_020029</name>
</gene>
<dbReference type="EMBL" id="JACBKZ010000009">
    <property type="protein sequence ID" value="KAF5942387.1"/>
    <property type="molecule type" value="Genomic_DNA"/>
</dbReference>
<evidence type="ECO:0000313" key="1">
    <source>
        <dbReference type="EMBL" id="KAF5942387.1"/>
    </source>
</evidence>
<reference evidence="1 2" key="2">
    <citation type="submission" date="2020-07" db="EMBL/GenBank/DDBJ databases">
        <title>Genome assembly of wild tea tree DASZ reveals pedigree and selection history of tea varieties.</title>
        <authorList>
            <person name="Zhang W."/>
        </authorList>
    </citation>
    <scope>NUCLEOTIDE SEQUENCE [LARGE SCALE GENOMIC DNA]</scope>
    <source>
        <strain evidence="2">cv. G240</strain>
        <tissue evidence="1">Leaf</tissue>
    </source>
</reference>
<reference evidence="2" key="1">
    <citation type="journal article" date="2020" name="Nat. Commun.">
        <title>Genome assembly of wild tea tree DASZ reveals pedigree and selection history of tea varieties.</title>
        <authorList>
            <person name="Zhang W."/>
            <person name="Zhang Y."/>
            <person name="Qiu H."/>
            <person name="Guo Y."/>
            <person name="Wan H."/>
            <person name="Zhang X."/>
            <person name="Scossa F."/>
            <person name="Alseekh S."/>
            <person name="Zhang Q."/>
            <person name="Wang P."/>
            <person name="Xu L."/>
            <person name="Schmidt M.H."/>
            <person name="Jia X."/>
            <person name="Li D."/>
            <person name="Zhu A."/>
            <person name="Guo F."/>
            <person name="Chen W."/>
            <person name="Ni D."/>
            <person name="Usadel B."/>
            <person name="Fernie A.R."/>
            <person name="Wen W."/>
        </authorList>
    </citation>
    <scope>NUCLEOTIDE SEQUENCE [LARGE SCALE GENOMIC DNA]</scope>
    <source>
        <strain evidence="2">cv. G240</strain>
    </source>
</reference>
<keyword evidence="2" id="KW-1185">Reference proteome</keyword>
<proteinExistence type="predicted"/>
<accession>A0A7J7GPH6</accession>
<dbReference type="AlphaFoldDB" id="A0A7J7GPH6"/>
<sequence>MEHPPHLTHPTTPSHRSGIFNWAFHSINNKNNWAFDTYTQGLRGLLRKKFANIKLYR</sequence>
<comment type="caution">
    <text evidence="1">The sequence shown here is derived from an EMBL/GenBank/DDBJ whole genome shotgun (WGS) entry which is preliminary data.</text>
</comment>
<organism evidence="1 2">
    <name type="scientific">Camellia sinensis</name>
    <name type="common">Tea plant</name>
    <name type="synonym">Thea sinensis</name>
    <dbReference type="NCBI Taxonomy" id="4442"/>
    <lineage>
        <taxon>Eukaryota</taxon>
        <taxon>Viridiplantae</taxon>
        <taxon>Streptophyta</taxon>
        <taxon>Embryophyta</taxon>
        <taxon>Tracheophyta</taxon>
        <taxon>Spermatophyta</taxon>
        <taxon>Magnoliopsida</taxon>
        <taxon>eudicotyledons</taxon>
        <taxon>Gunneridae</taxon>
        <taxon>Pentapetalae</taxon>
        <taxon>asterids</taxon>
        <taxon>Ericales</taxon>
        <taxon>Theaceae</taxon>
        <taxon>Camellia</taxon>
    </lineage>
</organism>
<dbReference type="Proteomes" id="UP000593564">
    <property type="component" value="Unassembled WGS sequence"/>
</dbReference>
<name>A0A7J7GPH6_CAMSI</name>
<protein>
    <submittedName>
        <fullName evidence="1">Uncharacterized protein</fullName>
    </submittedName>
</protein>